<comment type="caution">
    <text evidence="2">The sequence shown here is derived from an EMBL/GenBank/DDBJ whole genome shotgun (WGS) entry which is preliminary data.</text>
</comment>
<evidence type="ECO:0000256" key="1">
    <source>
        <dbReference type="SAM" id="MobiDB-lite"/>
    </source>
</evidence>
<gene>
    <name evidence="2" type="ORF">PGTUg99_036215</name>
</gene>
<evidence type="ECO:0000313" key="3">
    <source>
        <dbReference type="Proteomes" id="UP000325313"/>
    </source>
</evidence>
<sequence>MGKNTGSGVSTMSVSSASLGRSVPRPTGNPNDLESMILRKACCVYAKDEVTSINNNVSSIDKRVEAIAASSLINGTQSIKN</sequence>
<reference evidence="2 3" key="1">
    <citation type="submission" date="2019-05" db="EMBL/GenBank/DDBJ databases">
        <title>Emergence of the Ug99 lineage of the wheat stem rust pathogen through somatic hybridization.</title>
        <authorList>
            <person name="Li F."/>
            <person name="Upadhyaya N.M."/>
            <person name="Sperschneider J."/>
            <person name="Matny O."/>
            <person name="Nguyen-Phuc H."/>
            <person name="Mago R."/>
            <person name="Raley C."/>
            <person name="Miller M.E."/>
            <person name="Silverstein K.A.T."/>
            <person name="Henningsen E."/>
            <person name="Hirsch C.D."/>
            <person name="Visser B."/>
            <person name="Pretorius Z.A."/>
            <person name="Steffenson B.J."/>
            <person name="Schwessinger B."/>
            <person name="Dodds P.N."/>
            <person name="Figueroa M."/>
        </authorList>
    </citation>
    <scope>NUCLEOTIDE SEQUENCE [LARGE SCALE GENOMIC DNA]</scope>
    <source>
        <strain evidence="2 3">Ug99</strain>
    </source>
</reference>
<name>A0A5B0N502_PUCGR</name>
<dbReference type="EMBL" id="VDEP01000438">
    <property type="protein sequence ID" value="KAA1083564.1"/>
    <property type="molecule type" value="Genomic_DNA"/>
</dbReference>
<organism evidence="2 3">
    <name type="scientific">Puccinia graminis f. sp. tritici</name>
    <dbReference type="NCBI Taxonomy" id="56615"/>
    <lineage>
        <taxon>Eukaryota</taxon>
        <taxon>Fungi</taxon>
        <taxon>Dikarya</taxon>
        <taxon>Basidiomycota</taxon>
        <taxon>Pucciniomycotina</taxon>
        <taxon>Pucciniomycetes</taxon>
        <taxon>Pucciniales</taxon>
        <taxon>Pucciniaceae</taxon>
        <taxon>Puccinia</taxon>
    </lineage>
</organism>
<feature type="region of interest" description="Disordered" evidence="1">
    <location>
        <begin position="1"/>
        <end position="33"/>
    </location>
</feature>
<protein>
    <submittedName>
        <fullName evidence="2">Uncharacterized protein</fullName>
    </submittedName>
</protein>
<proteinExistence type="predicted"/>
<dbReference type="Proteomes" id="UP000325313">
    <property type="component" value="Unassembled WGS sequence"/>
</dbReference>
<feature type="compositionally biased region" description="Low complexity" evidence="1">
    <location>
        <begin position="1"/>
        <end position="18"/>
    </location>
</feature>
<accession>A0A5B0N502</accession>
<dbReference type="AlphaFoldDB" id="A0A5B0N502"/>
<evidence type="ECO:0000313" key="2">
    <source>
        <dbReference type="EMBL" id="KAA1083564.1"/>
    </source>
</evidence>